<evidence type="ECO:0000256" key="11">
    <source>
        <dbReference type="SAM" id="SignalP"/>
    </source>
</evidence>
<dbReference type="GO" id="GO:0005769">
    <property type="term" value="C:early endosome"/>
    <property type="evidence" value="ECO:0007669"/>
    <property type="project" value="TreeGrafter"/>
</dbReference>
<feature type="domain" description="Cation/H+ exchanger transmembrane" evidence="12">
    <location>
        <begin position="92"/>
        <end position="328"/>
    </location>
</feature>
<dbReference type="Pfam" id="PF00999">
    <property type="entry name" value="Na_H_Exchanger"/>
    <property type="match status" value="1"/>
</dbReference>
<name>A0AAN6GHN2_9BASI</name>
<keyword evidence="8" id="KW-0739">Sodium transport</keyword>
<feature type="region of interest" description="Disordered" evidence="9">
    <location>
        <begin position="25"/>
        <end position="65"/>
    </location>
</feature>
<evidence type="ECO:0000259" key="12">
    <source>
        <dbReference type="Pfam" id="PF00999"/>
    </source>
</evidence>
<keyword evidence="7 10" id="KW-0472">Membrane</keyword>
<evidence type="ECO:0000256" key="8">
    <source>
        <dbReference type="ARBA" id="ARBA00023201"/>
    </source>
</evidence>
<evidence type="ECO:0000256" key="2">
    <source>
        <dbReference type="ARBA" id="ARBA00022448"/>
    </source>
</evidence>
<keyword evidence="11" id="KW-0732">Signal</keyword>
<feature type="chain" id="PRO_5042923871" evidence="11">
    <location>
        <begin position="23"/>
        <end position="782"/>
    </location>
</feature>
<feature type="compositionally biased region" description="Acidic residues" evidence="9">
    <location>
        <begin position="471"/>
        <end position="482"/>
    </location>
</feature>
<dbReference type="PRINTS" id="PR01084">
    <property type="entry name" value="NAHEXCHNGR"/>
</dbReference>
<keyword evidence="6" id="KW-0406">Ion transport</keyword>
<feature type="region of interest" description="Disordered" evidence="9">
    <location>
        <begin position="673"/>
        <end position="743"/>
    </location>
</feature>
<dbReference type="Proteomes" id="UP001176521">
    <property type="component" value="Unassembled WGS sequence"/>
</dbReference>
<gene>
    <name evidence="13" type="primary">NHX1</name>
    <name evidence="13" type="ORF">OC842_001389</name>
</gene>
<feature type="signal peptide" evidence="11">
    <location>
        <begin position="1"/>
        <end position="22"/>
    </location>
</feature>
<comment type="subcellular location">
    <subcellularLocation>
        <location evidence="1">Membrane</location>
        <topology evidence="1">Multi-pass membrane protein</topology>
    </subcellularLocation>
</comment>
<evidence type="ECO:0000256" key="6">
    <source>
        <dbReference type="ARBA" id="ARBA00023065"/>
    </source>
</evidence>
<evidence type="ECO:0000256" key="5">
    <source>
        <dbReference type="ARBA" id="ARBA00023053"/>
    </source>
</evidence>
<accession>A0AAN6GHN2</accession>
<evidence type="ECO:0000256" key="1">
    <source>
        <dbReference type="ARBA" id="ARBA00004141"/>
    </source>
</evidence>
<evidence type="ECO:0000256" key="4">
    <source>
        <dbReference type="ARBA" id="ARBA00022989"/>
    </source>
</evidence>
<sequence length="782" mass="83326">MPSSAVGTLVAAAAVAVTVVAAASSSLSSSSSSSTSPSPTASEAPTPTSAFSSKPPDPSSTTAPAAEEQERYSSLAFCLVLALLTGSFWTSYYLKRKRITAVHETIVGLLAGMFVGACLRIGPGEQVQHMLSFSNTIMLNVLLPPIILASGYDLKQERFFRNFWVILTFALAGTLISAIIIGVIVWLWSLLRLESIHLNLLDCLIFGSTLSATDPVTILAIFKSYKVDPELDSIIFGESILNDAVSIVMFDTLSTFRNKDIYISSVFHGIGLFLVVFTFSMILGVAFGLACSLMLKHSKLSHYPGLESCLVLLIAYMSYFFSNSVTMSENFIFIYLGLSIFTQEVLRYKPLFILVTIFAVLASRYSAVFPLAALVNAIKRFRNRRIQARSAGSVRNRNRLMSPEIPREYQIMLFWAGLRGAVGFALSAGIEGSNAIALQTTVLVTVVITVLIFGGTTAQMLEVLKIRTGVQDDEDDSTDDEDGHGFGDDDGAFGPDDADLRLQSTGRRRNYDSRSRGDDKWKNGGRDAEWNSSSGMGSRNLRRQARSSRYGNKDSGPEEDGDALLDDDLDTRSSLSSEVLPPHTSARVFGGSGSGSGPSGRMSGYYSPTGIEPPATPPPQAPMPPLSSNPAASSSSPMARQLLDRAGLIMRDGQWFQKIDERYLLPMFSNSVASRKAEERKSARMRAAAAVGSGSGPGSGGGVVGGGGAGTSSGHASPGGTRSGSETDPSSRRGSLMTSAGLAGGAGIVDESAEWGNVARGSMEAQRVLEPDAHVVDAPDDD</sequence>
<keyword evidence="5" id="KW-0915">Sodium</keyword>
<feature type="transmembrane region" description="Helical" evidence="10">
    <location>
        <begin position="163"/>
        <end position="188"/>
    </location>
</feature>
<feature type="compositionally biased region" description="Acidic residues" evidence="9">
    <location>
        <begin position="557"/>
        <end position="569"/>
    </location>
</feature>
<dbReference type="Gene3D" id="6.10.140.1330">
    <property type="match status" value="1"/>
</dbReference>
<proteinExistence type="predicted"/>
<dbReference type="PANTHER" id="PTHR10110">
    <property type="entry name" value="SODIUM/HYDROGEN EXCHANGER"/>
    <property type="match status" value="1"/>
</dbReference>
<feature type="transmembrane region" description="Helical" evidence="10">
    <location>
        <begin position="106"/>
        <end position="123"/>
    </location>
</feature>
<feature type="transmembrane region" description="Helical" evidence="10">
    <location>
        <begin position="409"/>
        <end position="430"/>
    </location>
</feature>
<evidence type="ECO:0000313" key="14">
    <source>
        <dbReference type="Proteomes" id="UP001176521"/>
    </source>
</evidence>
<dbReference type="AlphaFoldDB" id="A0AAN6GHN2"/>
<dbReference type="InterPro" id="IPR004709">
    <property type="entry name" value="NaH_exchanger"/>
</dbReference>
<feature type="compositionally biased region" description="Low complexity" evidence="9">
    <location>
        <begin position="599"/>
        <end position="613"/>
    </location>
</feature>
<dbReference type="GO" id="GO:0015385">
    <property type="term" value="F:sodium:proton antiporter activity"/>
    <property type="evidence" value="ECO:0007669"/>
    <property type="project" value="InterPro"/>
</dbReference>
<dbReference type="GO" id="GO:0007035">
    <property type="term" value="P:vacuolar acidification"/>
    <property type="evidence" value="ECO:0007669"/>
    <property type="project" value="TreeGrafter"/>
</dbReference>
<keyword evidence="14" id="KW-1185">Reference proteome</keyword>
<protein>
    <submittedName>
        <fullName evidence="13">Monovalent cation:H+ antiporter, CPA1 (Nhx1)</fullName>
    </submittedName>
</protein>
<feature type="compositionally biased region" description="Low complexity" evidence="9">
    <location>
        <begin position="628"/>
        <end position="639"/>
    </location>
</feature>
<feature type="transmembrane region" description="Helical" evidence="10">
    <location>
        <begin position="303"/>
        <end position="321"/>
    </location>
</feature>
<comment type="caution">
    <text evidence="13">The sequence shown here is derived from an EMBL/GenBank/DDBJ whole genome shotgun (WGS) entry which is preliminary data.</text>
</comment>
<evidence type="ECO:0000256" key="7">
    <source>
        <dbReference type="ARBA" id="ARBA00023136"/>
    </source>
</evidence>
<evidence type="ECO:0000256" key="10">
    <source>
        <dbReference type="SAM" id="Phobius"/>
    </source>
</evidence>
<keyword evidence="2" id="KW-0813">Transport</keyword>
<feature type="transmembrane region" description="Helical" evidence="10">
    <location>
        <begin position="129"/>
        <end position="151"/>
    </location>
</feature>
<keyword evidence="4 10" id="KW-1133">Transmembrane helix</keyword>
<organism evidence="13 14">
    <name type="scientific">Tilletia horrida</name>
    <dbReference type="NCBI Taxonomy" id="155126"/>
    <lineage>
        <taxon>Eukaryota</taxon>
        <taxon>Fungi</taxon>
        <taxon>Dikarya</taxon>
        <taxon>Basidiomycota</taxon>
        <taxon>Ustilaginomycotina</taxon>
        <taxon>Exobasidiomycetes</taxon>
        <taxon>Tilletiales</taxon>
        <taxon>Tilletiaceae</taxon>
        <taxon>Tilletia</taxon>
    </lineage>
</organism>
<dbReference type="GO" id="GO:0015386">
    <property type="term" value="F:potassium:proton antiporter activity"/>
    <property type="evidence" value="ECO:0007669"/>
    <property type="project" value="TreeGrafter"/>
</dbReference>
<reference evidence="13" key="1">
    <citation type="journal article" date="2023" name="PhytoFront">
        <title>Draft Genome Resources of Seven Strains of Tilletia horrida, Causal Agent of Kernel Smut of Rice.</title>
        <authorList>
            <person name="Khanal S."/>
            <person name="Antony Babu S."/>
            <person name="Zhou X.G."/>
        </authorList>
    </citation>
    <scope>NUCLEOTIDE SEQUENCE</scope>
    <source>
        <strain evidence="13">TX3</strain>
    </source>
</reference>
<feature type="compositionally biased region" description="Basic and acidic residues" evidence="9">
    <location>
        <begin position="509"/>
        <end position="529"/>
    </location>
</feature>
<evidence type="ECO:0000256" key="3">
    <source>
        <dbReference type="ARBA" id="ARBA00022692"/>
    </source>
</evidence>
<feature type="transmembrane region" description="Helical" evidence="10">
    <location>
        <begin position="266"/>
        <end position="291"/>
    </location>
</feature>
<feature type="compositionally biased region" description="Pro residues" evidence="9">
    <location>
        <begin position="614"/>
        <end position="627"/>
    </location>
</feature>
<feature type="region of interest" description="Disordered" evidence="9">
    <location>
        <begin position="471"/>
        <end position="639"/>
    </location>
</feature>
<dbReference type="GO" id="GO:0005770">
    <property type="term" value="C:late endosome"/>
    <property type="evidence" value="ECO:0007669"/>
    <property type="project" value="TreeGrafter"/>
</dbReference>
<feature type="transmembrane region" description="Helical" evidence="10">
    <location>
        <begin position="351"/>
        <end position="375"/>
    </location>
</feature>
<dbReference type="EMBL" id="JAPDMQ010000049">
    <property type="protein sequence ID" value="KAK0538140.1"/>
    <property type="molecule type" value="Genomic_DNA"/>
</dbReference>
<evidence type="ECO:0000313" key="13">
    <source>
        <dbReference type="EMBL" id="KAK0538140.1"/>
    </source>
</evidence>
<feature type="transmembrane region" description="Helical" evidence="10">
    <location>
        <begin position="74"/>
        <end position="94"/>
    </location>
</feature>
<dbReference type="InterPro" id="IPR018422">
    <property type="entry name" value="Cation/H_exchanger_CPA1"/>
</dbReference>
<feature type="compositionally biased region" description="Polar residues" evidence="9">
    <location>
        <begin position="723"/>
        <end position="738"/>
    </location>
</feature>
<dbReference type="InterPro" id="IPR006153">
    <property type="entry name" value="Cation/H_exchanger_TM"/>
</dbReference>
<keyword evidence="3 10" id="KW-0812">Transmembrane</keyword>
<dbReference type="GO" id="GO:0000329">
    <property type="term" value="C:fungal-type vacuole membrane"/>
    <property type="evidence" value="ECO:0007669"/>
    <property type="project" value="TreeGrafter"/>
</dbReference>
<dbReference type="PANTHER" id="PTHR10110:SF187">
    <property type="entry name" value="SODIUM_HYDROGEN EXCHANGER"/>
    <property type="match status" value="1"/>
</dbReference>
<feature type="transmembrane region" description="Helical" evidence="10">
    <location>
        <begin position="436"/>
        <end position="458"/>
    </location>
</feature>
<feature type="compositionally biased region" description="Gly residues" evidence="9">
    <location>
        <begin position="693"/>
        <end position="711"/>
    </location>
</feature>
<evidence type="ECO:0000256" key="9">
    <source>
        <dbReference type="SAM" id="MobiDB-lite"/>
    </source>
</evidence>